<reference evidence="2 3" key="1">
    <citation type="submission" date="2018-06" db="EMBL/GenBank/DDBJ databases">
        <title>Complete Genomes of Monosporascus.</title>
        <authorList>
            <person name="Robinson A.J."/>
            <person name="Natvig D.O."/>
        </authorList>
    </citation>
    <scope>NUCLEOTIDE SEQUENCE [LARGE SCALE GENOMIC DNA]</scope>
    <source>
        <strain evidence="2 3">CBS 110550</strain>
    </source>
</reference>
<name>A0A4Q4T6L3_9PEZI</name>
<comment type="caution">
    <text evidence="2">The sequence shown here is derived from an EMBL/GenBank/DDBJ whole genome shotgun (WGS) entry which is preliminary data.</text>
</comment>
<dbReference type="EMBL" id="QJNU01000444">
    <property type="protein sequence ID" value="RYO98923.1"/>
    <property type="molecule type" value="Genomic_DNA"/>
</dbReference>
<feature type="compositionally biased region" description="Low complexity" evidence="1">
    <location>
        <begin position="1"/>
        <end position="15"/>
    </location>
</feature>
<feature type="compositionally biased region" description="Low complexity" evidence="1">
    <location>
        <begin position="333"/>
        <end position="346"/>
    </location>
</feature>
<sequence>MSENIPTTTIPPITTNAADDPGEKVIPGTLAMVRQDRHRPIFDEEKLVFSMTLNKALLVVNSTGFKSEQLARFIERLGQQADLSGLFVDEENRGLWWPRYLALTAVAIRMLGMTPPDPFREEMLLPRLLYATTAVVNALRDGGDMQKDLNNGEHALPDEANSALPDPAKGRLGREDEAEMHDEEYVATDDASSCTLRDSSEDDDRPVKRRRNNGSGAGDRRGKSNAATQASDSDIAAMLSAAGDDDELSDCELARLQREVDVAGGFVLVSKKQLALYARRYHSYGGDVYDPDGAHGFALAAQLRRETRRLADARADLDRYVRTQSSGDGGGSSTATPNATTAAPSPLLSYSGNDNDRSRAKKGSRSGAAPLPRKTLLAATDVGRRREERESPDGPAAVANENQAYVEPSGGDGSAAGINADGSSCGSSSSGPEARPKPPRPYKIWKVSEISEQVGID</sequence>
<dbReference type="OrthoDB" id="4758368at2759"/>
<feature type="compositionally biased region" description="Acidic residues" evidence="1">
    <location>
        <begin position="176"/>
        <end position="187"/>
    </location>
</feature>
<feature type="compositionally biased region" description="Low complexity" evidence="1">
    <location>
        <begin position="422"/>
        <end position="431"/>
    </location>
</feature>
<evidence type="ECO:0000313" key="3">
    <source>
        <dbReference type="Proteomes" id="UP000293360"/>
    </source>
</evidence>
<dbReference type="Proteomes" id="UP000293360">
    <property type="component" value="Unassembled WGS sequence"/>
</dbReference>
<evidence type="ECO:0000256" key="1">
    <source>
        <dbReference type="SAM" id="MobiDB-lite"/>
    </source>
</evidence>
<protein>
    <submittedName>
        <fullName evidence="2">Uncharacterized protein</fullName>
    </submittedName>
</protein>
<dbReference type="AlphaFoldDB" id="A0A4Q4T6L3"/>
<evidence type="ECO:0000313" key="2">
    <source>
        <dbReference type="EMBL" id="RYO98923.1"/>
    </source>
</evidence>
<accession>A0A4Q4T6L3</accession>
<keyword evidence="3" id="KW-1185">Reference proteome</keyword>
<feature type="region of interest" description="Disordered" evidence="1">
    <location>
        <begin position="321"/>
        <end position="457"/>
    </location>
</feature>
<feature type="region of interest" description="Disordered" evidence="1">
    <location>
        <begin position="1"/>
        <end position="21"/>
    </location>
</feature>
<feature type="region of interest" description="Disordered" evidence="1">
    <location>
        <begin position="145"/>
        <end position="232"/>
    </location>
</feature>
<feature type="compositionally biased region" description="Basic and acidic residues" evidence="1">
    <location>
        <begin position="382"/>
        <end position="392"/>
    </location>
</feature>
<proteinExistence type="predicted"/>
<organism evidence="2 3">
    <name type="scientific">Monosporascus ibericus</name>
    <dbReference type="NCBI Taxonomy" id="155417"/>
    <lineage>
        <taxon>Eukaryota</taxon>
        <taxon>Fungi</taxon>
        <taxon>Dikarya</taxon>
        <taxon>Ascomycota</taxon>
        <taxon>Pezizomycotina</taxon>
        <taxon>Sordariomycetes</taxon>
        <taxon>Xylariomycetidae</taxon>
        <taxon>Xylariales</taxon>
        <taxon>Xylariales incertae sedis</taxon>
        <taxon>Monosporascus</taxon>
    </lineage>
</organism>
<gene>
    <name evidence="2" type="ORF">DL764_006956</name>
</gene>
<feature type="compositionally biased region" description="Basic and acidic residues" evidence="1">
    <location>
        <begin position="145"/>
        <end position="157"/>
    </location>
</feature>